<dbReference type="InterPro" id="IPR003594">
    <property type="entry name" value="HATPase_dom"/>
</dbReference>
<dbReference type="PROSITE" id="PS50109">
    <property type="entry name" value="HIS_KIN"/>
    <property type="match status" value="1"/>
</dbReference>
<dbReference type="InterPro" id="IPR036890">
    <property type="entry name" value="HATPase_C_sf"/>
</dbReference>
<evidence type="ECO:0000256" key="3">
    <source>
        <dbReference type="ARBA" id="ARBA00022679"/>
    </source>
</evidence>
<dbReference type="InParanoid" id="A0A554MVU0"/>
<organism evidence="8 9">
    <name type="scientific">Haloglomus irregulare</name>
    <dbReference type="NCBI Taxonomy" id="2234134"/>
    <lineage>
        <taxon>Archaea</taxon>
        <taxon>Methanobacteriati</taxon>
        <taxon>Methanobacteriota</taxon>
        <taxon>Stenosarchaea group</taxon>
        <taxon>Halobacteria</taxon>
        <taxon>Halobacteriales</taxon>
        <taxon>Natronomonadaceae</taxon>
        <taxon>Haloglomus</taxon>
    </lineage>
</organism>
<dbReference type="EC" id="2.7.13.3" evidence="2"/>
<feature type="region of interest" description="Disordered" evidence="5">
    <location>
        <begin position="1"/>
        <end position="22"/>
    </location>
</feature>
<dbReference type="GO" id="GO:0000156">
    <property type="term" value="F:phosphorelay response regulator activity"/>
    <property type="evidence" value="ECO:0007669"/>
    <property type="project" value="TreeGrafter"/>
</dbReference>
<evidence type="ECO:0000313" key="8">
    <source>
        <dbReference type="EMBL" id="TSD08920.1"/>
    </source>
</evidence>
<dbReference type="Gene3D" id="1.10.287.130">
    <property type="match status" value="1"/>
</dbReference>
<reference evidence="8 9" key="1">
    <citation type="submission" date="2018-06" db="EMBL/GenBank/DDBJ databases">
        <title>Natronomonas sp. F16-60 a new haloarchaeon isolated from a solar saltern of Isla Cristina, Huelva, Spain.</title>
        <authorList>
            <person name="Duran-Viseras A."/>
            <person name="Sanchez-Porro C."/>
            <person name="Ventosa A."/>
        </authorList>
    </citation>
    <scope>NUCLEOTIDE SEQUENCE [LARGE SCALE GENOMIC DNA]</scope>
    <source>
        <strain evidence="8 9">F16-60</strain>
    </source>
</reference>
<dbReference type="GO" id="GO:0030295">
    <property type="term" value="F:protein kinase activator activity"/>
    <property type="evidence" value="ECO:0007669"/>
    <property type="project" value="TreeGrafter"/>
</dbReference>
<feature type="transmembrane region" description="Helical" evidence="6">
    <location>
        <begin position="34"/>
        <end position="53"/>
    </location>
</feature>
<keyword evidence="6" id="KW-0472">Membrane</keyword>
<dbReference type="SUPFAM" id="SSF55874">
    <property type="entry name" value="ATPase domain of HSP90 chaperone/DNA topoisomerase II/histidine kinase"/>
    <property type="match status" value="1"/>
</dbReference>
<proteinExistence type="predicted"/>
<protein>
    <recommendedName>
        <fullName evidence="2">histidine kinase</fullName>
        <ecNumber evidence="2">2.7.13.3</ecNumber>
    </recommendedName>
</protein>
<gene>
    <name evidence="8" type="ORF">DP107_17435</name>
</gene>
<evidence type="ECO:0000256" key="4">
    <source>
        <dbReference type="ARBA" id="ARBA00022777"/>
    </source>
</evidence>
<dbReference type="EMBL" id="QMDX01000020">
    <property type="protein sequence ID" value="TSD08920.1"/>
    <property type="molecule type" value="Genomic_DNA"/>
</dbReference>
<keyword evidence="6" id="KW-0812">Transmembrane</keyword>
<accession>A0A554MVU0</accession>
<dbReference type="InterPro" id="IPR005467">
    <property type="entry name" value="His_kinase_dom"/>
</dbReference>
<keyword evidence="4" id="KW-0418">Kinase</keyword>
<dbReference type="InterPro" id="IPR036097">
    <property type="entry name" value="HisK_dim/P_sf"/>
</dbReference>
<dbReference type="AlphaFoldDB" id="A0A554MVU0"/>
<keyword evidence="3" id="KW-0808">Transferase</keyword>
<dbReference type="RefSeq" id="WP_144263401.1">
    <property type="nucleotide sequence ID" value="NZ_QMDX01000020.1"/>
</dbReference>
<feature type="transmembrane region" description="Helical" evidence="6">
    <location>
        <begin position="126"/>
        <end position="149"/>
    </location>
</feature>
<evidence type="ECO:0000259" key="7">
    <source>
        <dbReference type="PROSITE" id="PS50109"/>
    </source>
</evidence>
<dbReference type="SUPFAM" id="SSF47384">
    <property type="entry name" value="Homodimeric domain of signal transducing histidine kinase"/>
    <property type="match status" value="1"/>
</dbReference>
<dbReference type="GO" id="GO:0000155">
    <property type="term" value="F:phosphorelay sensor kinase activity"/>
    <property type="evidence" value="ECO:0007669"/>
    <property type="project" value="InterPro"/>
</dbReference>
<dbReference type="Pfam" id="PF02518">
    <property type="entry name" value="HATPase_c"/>
    <property type="match status" value="1"/>
</dbReference>
<feature type="transmembrane region" description="Helical" evidence="6">
    <location>
        <begin position="94"/>
        <end position="114"/>
    </location>
</feature>
<feature type="domain" description="Histidine kinase" evidence="7">
    <location>
        <begin position="177"/>
        <end position="384"/>
    </location>
</feature>
<keyword evidence="6" id="KW-1133">Transmembrane helix</keyword>
<dbReference type="Gene3D" id="3.30.565.10">
    <property type="entry name" value="Histidine kinase-like ATPase, C-terminal domain"/>
    <property type="match status" value="1"/>
</dbReference>
<evidence type="ECO:0000256" key="5">
    <source>
        <dbReference type="SAM" id="MobiDB-lite"/>
    </source>
</evidence>
<dbReference type="PANTHER" id="PTHR42878">
    <property type="entry name" value="TWO-COMPONENT HISTIDINE KINASE"/>
    <property type="match status" value="1"/>
</dbReference>
<evidence type="ECO:0000313" key="9">
    <source>
        <dbReference type="Proteomes" id="UP000319894"/>
    </source>
</evidence>
<sequence length="389" mass="41496">MSRGEPTEETGLLADRSDRGEPWPTSDLPFGGEVAVGAVAILFAGAGGLSLVAGGDAPLVTLLFDAFMQVGLALGAVLGAVVLHREFDEPRLRWFVTAWYAGGILLLNVLYTWANLSALLTGTTTVVALTDGYVLFGNLGGVLGLVAGFNRGRAAQNRRLVRELEARNDTLELVNHMLRHDVLNGTQTIQGYVDLLGEDLDLDAENERYLRNIRQGGTRITNLVEDVRVVMDTITEGGHRTTVDLSELVAEEVAHTRDRFPGATVETDIQPGVEVVANTTFRAVVTNLLGNAIEHNDAETPVVAVAVSHGDNRACLRVADNGPGFPDGLAEQAFGEGRQGPGNRGLGIGLYMVQVLTEKVDGSVTVDDNDPRGAVVTVELQRPHEPHAG</sequence>
<comment type="caution">
    <text evidence="8">The sequence shown here is derived from an EMBL/GenBank/DDBJ whole genome shotgun (WGS) entry which is preliminary data.</text>
</comment>
<keyword evidence="9" id="KW-1185">Reference proteome</keyword>
<dbReference type="Proteomes" id="UP000319894">
    <property type="component" value="Unassembled WGS sequence"/>
</dbReference>
<evidence type="ECO:0000256" key="1">
    <source>
        <dbReference type="ARBA" id="ARBA00000085"/>
    </source>
</evidence>
<comment type="catalytic activity">
    <reaction evidence="1">
        <text>ATP + protein L-histidine = ADP + protein N-phospho-L-histidine.</text>
        <dbReference type="EC" id="2.7.13.3"/>
    </reaction>
</comment>
<name>A0A554MVU0_9EURY</name>
<dbReference type="InterPro" id="IPR050351">
    <property type="entry name" value="BphY/WalK/GraS-like"/>
</dbReference>
<evidence type="ECO:0000256" key="6">
    <source>
        <dbReference type="SAM" id="Phobius"/>
    </source>
</evidence>
<dbReference type="SMART" id="SM00387">
    <property type="entry name" value="HATPase_c"/>
    <property type="match status" value="1"/>
</dbReference>
<dbReference type="OrthoDB" id="3369at2157"/>
<dbReference type="GO" id="GO:0007234">
    <property type="term" value="P:osmosensory signaling via phosphorelay pathway"/>
    <property type="evidence" value="ECO:0007669"/>
    <property type="project" value="TreeGrafter"/>
</dbReference>
<feature type="transmembrane region" description="Helical" evidence="6">
    <location>
        <begin position="59"/>
        <end position="82"/>
    </location>
</feature>
<dbReference type="PANTHER" id="PTHR42878:SF14">
    <property type="entry name" value="OSMOLARITY TWO-COMPONENT SYSTEM PROTEIN SSK1"/>
    <property type="match status" value="1"/>
</dbReference>
<evidence type="ECO:0000256" key="2">
    <source>
        <dbReference type="ARBA" id="ARBA00012438"/>
    </source>
</evidence>